<dbReference type="Pfam" id="PF14312">
    <property type="entry name" value="FG-GAP_2"/>
    <property type="match status" value="1"/>
</dbReference>
<organism evidence="3 4">
    <name type="scientific">Cyclostephanos tholiformis</name>
    <dbReference type="NCBI Taxonomy" id="382380"/>
    <lineage>
        <taxon>Eukaryota</taxon>
        <taxon>Sar</taxon>
        <taxon>Stramenopiles</taxon>
        <taxon>Ochrophyta</taxon>
        <taxon>Bacillariophyta</taxon>
        <taxon>Coscinodiscophyceae</taxon>
        <taxon>Thalassiosirophycidae</taxon>
        <taxon>Stephanodiscales</taxon>
        <taxon>Stephanodiscaceae</taxon>
        <taxon>Cyclostephanos</taxon>
    </lineage>
</organism>
<reference evidence="3 4" key="1">
    <citation type="submission" date="2024-10" db="EMBL/GenBank/DDBJ databases">
        <title>Updated reference genomes for cyclostephanoid diatoms.</title>
        <authorList>
            <person name="Roberts W.R."/>
            <person name="Alverson A.J."/>
        </authorList>
    </citation>
    <scope>NUCLEOTIDE SEQUENCE [LARGE SCALE GENOMIC DNA]</scope>
    <source>
        <strain evidence="3 4">AJA228-03</strain>
    </source>
</reference>
<evidence type="ECO:0000313" key="3">
    <source>
        <dbReference type="EMBL" id="KAL3822035.1"/>
    </source>
</evidence>
<feature type="region of interest" description="Disordered" evidence="2">
    <location>
        <begin position="197"/>
        <end position="218"/>
    </location>
</feature>
<name>A0ABD3SBY6_9STRA</name>
<dbReference type="Gene3D" id="2.130.10.130">
    <property type="entry name" value="Integrin alpha, N-terminal"/>
    <property type="match status" value="1"/>
</dbReference>
<dbReference type="SUPFAM" id="SSF50998">
    <property type="entry name" value="Quinoprotein alcohol dehydrogenase-like"/>
    <property type="match status" value="1"/>
</dbReference>
<dbReference type="PANTHER" id="PTHR36220">
    <property type="entry name" value="UNNAMED PRODUCT"/>
    <property type="match status" value="1"/>
</dbReference>
<comment type="caution">
    <text evidence="3">The sequence shown here is derived from an EMBL/GenBank/DDBJ whole genome shotgun (WGS) entry which is preliminary data.</text>
</comment>
<dbReference type="PANTHER" id="PTHR36220:SF1">
    <property type="entry name" value="GAMMA TUBULIN COMPLEX COMPONENT C-TERMINAL DOMAIN-CONTAINING PROTEIN"/>
    <property type="match status" value="1"/>
</dbReference>
<proteinExistence type="predicted"/>
<feature type="compositionally biased region" description="Low complexity" evidence="2">
    <location>
        <begin position="258"/>
        <end position="274"/>
    </location>
</feature>
<dbReference type="EMBL" id="JALLPB020000076">
    <property type="protein sequence ID" value="KAL3822035.1"/>
    <property type="molecule type" value="Genomic_DNA"/>
</dbReference>
<protein>
    <submittedName>
        <fullName evidence="3">Uncharacterized protein</fullName>
    </submittedName>
</protein>
<feature type="region of interest" description="Disordered" evidence="2">
    <location>
        <begin position="65"/>
        <end position="151"/>
    </location>
</feature>
<dbReference type="InterPro" id="IPR011047">
    <property type="entry name" value="Quinoprotein_ADH-like_sf"/>
</dbReference>
<evidence type="ECO:0000313" key="4">
    <source>
        <dbReference type="Proteomes" id="UP001530377"/>
    </source>
</evidence>
<feature type="region of interest" description="Disordered" evidence="2">
    <location>
        <begin position="394"/>
        <end position="466"/>
    </location>
</feature>
<evidence type="ECO:0000256" key="2">
    <source>
        <dbReference type="SAM" id="MobiDB-lite"/>
    </source>
</evidence>
<feature type="compositionally biased region" description="Low complexity" evidence="2">
    <location>
        <begin position="406"/>
        <end position="417"/>
    </location>
</feature>
<accession>A0ABD3SBY6</accession>
<keyword evidence="1" id="KW-0732">Signal</keyword>
<evidence type="ECO:0000256" key="1">
    <source>
        <dbReference type="ARBA" id="ARBA00022729"/>
    </source>
</evidence>
<gene>
    <name evidence="3" type="ORF">ACHAXA_007828</name>
</gene>
<keyword evidence="4" id="KW-1185">Reference proteome</keyword>
<sequence>MRLPPSPLAEAIAAADSAIAAAEAALAVGGGAEDDDDGASPPIKDAMETIATADAVLRGAIAATATATGGEGGGGVARASSGGDPTSPPPPSSSSSSSPPFAKSDSRQSPEKPTGGKGGGGDCRRNGGTSEEAASSTTPPSVKRWTPPPGYQIGAVLADIEMKERTKIASMPPVRRWIPPDKRRENAAAAAAAAAAATVVPAPAPPSVVGRRWTPPGKVGVEKNAIVVDTIVVPPPPSVKRWMPPDRRQNDAAVVVAAGGEGRAVPPATTAVVAPPHPPPPPPTPSVKRWTPPDKARASSSTTNLRSELEDVLRRRSTSNGGMAAIPAATSAAAYTGKRWSNDRPDKMMVDAIKAAEEMKEGIPTAVVYTGRPRSSLSKDGTTGAVVFGSHSLTENHNEKMGSHFSSPIKIKSSSPPSTTPPTSPESDADSGSGSDPSPRKLTYRDEDDDSNPPVSTLPPHAETRGVAMGKSSLRFSFNPIRKWLADNVRTSHDVSVSVIKTNDVDTAREMVPGQAIVSGNIGVLAPMIDATNGHVEDGGMESSSVKEKTDEGFGVKASLKRDDANEEADGGMLVLPSMKDAKEGVHTNGVDAPAGVDRKREDALFSYLQKNLSWQRMRKEKQMRVAGSGIFRSGTSRYYGVQPRDNEHTFAAVLSQKETEKKIEEEREEEKRRQQVASRTLLGFHASVIKLVRELMPSQIDHVDELIKEYEGREAELLEILESMRGERRQQAATGTLVGFHASITRLVRELMPTEIDHVDELIKEYEGREPELLEILESMREKVDQGNDNIDQENDRSICSGTTLRVSNGDSNARDDQGYADEECGVIINGDGIMRTTDVDGQGRKWLWLKRKRARIAFIIGLLLFISGTITLYFVLEESHNSQSNEDDASFIPREDGAIAIANEDILFGPVVACNTFLEDENIQKLGIKNLQAHYPQIAIDGNQAIVASGSGYVAFFSLDQDTKTWSRAEVFGLMVNVGDVKSVAISGNTAVVGAPKASLINLNADGGLVQTGAIFIYERDPTSSTWHQRKGSYIPIEYRQASPIIMMDQYANSHFGASVDIDGDVIVVGAPDESNSRGSFTIFAKDEKSMDWVQIERVRPDDLCAGEFYGHSVQVILPLVAVSADCDINVVLYQIDRLEGESGEEVIQVNRFQEIENVDVENGAISSISMSGNQLAYSTLSGGLFFYKREGQEFVLSQQLSFETVVNPDPLYEYPLRIDAITNMMTLSVANEVYVYTRDLTSSQEWVRESFVLESEGYYAGYKAASVSLSGGHILVAQTEEIYAYDFTGCVRESSVPSFDPVTAAMLEEFSSFSPISSPTTSNPTPSPTPDCNEIDVVISLDAHPSYITWEIVGLSQGLTSTIAISPPYPDSLEFTTDTRSFCLTDGIYQFTIYDNYNDGTSTEWFDVFYQIELNGEVIVSGGSFGQGETKEFNLLGSEEIIRG</sequence>
<dbReference type="Proteomes" id="UP001530377">
    <property type="component" value="Unassembled WGS sequence"/>
</dbReference>
<dbReference type="InterPro" id="IPR013517">
    <property type="entry name" value="FG-GAP"/>
</dbReference>
<dbReference type="InterPro" id="IPR028994">
    <property type="entry name" value="Integrin_alpha_N"/>
</dbReference>
<feature type="compositionally biased region" description="Pro residues" evidence="2">
    <location>
        <begin position="275"/>
        <end position="285"/>
    </location>
</feature>
<feature type="region of interest" description="Disordered" evidence="2">
    <location>
        <begin position="258"/>
        <end position="325"/>
    </location>
</feature>